<evidence type="ECO:0000313" key="3">
    <source>
        <dbReference type="EMBL" id="CAH0371693.1"/>
    </source>
</evidence>
<gene>
    <name evidence="2" type="ORF">PCAL00307_LOCUS18933</name>
    <name evidence="3" type="ORF">PECAL_3P16450</name>
</gene>
<accession>A0A7S4ECB3</accession>
<evidence type="ECO:0000313" key="2">
    <source>
        <dbReference type="EMBL" id="CAE0703486.1"/>
    </source>
</evidence>
<keyword evidence="4" id="KW-1185">Reference proteome</keyword>
<dbReference type="SUPFAM" id="SSF81383">
    <property type="entry name" value="F-box domain"/>
    <property type="match status" value="1"/>
</dbReference>
<reference evidence="2" key="1">
    <citation type="submission" date="2021-01" db="EMBL/GenBank/DDBJ databases">
        <authorList>
            <person name="Corre E."/>
            <person name="Pelletier E."/>
            <person name="Niang G."/>
            <person name="Scheremetjew M."/>
            <person name="Finn R."/>
            <person name="Kale V."/>
            <person name="Holt S."/>
            <person name="Cochrane G."/>
            <person name="Meng A."/>
            <person name="Brown T."/>
            <person name="Cohen L."/>
        </authorList>
    </citation>
    <scope>NUCLEOTIDE SEQUENCE</scope>
    <source>
        <strain evidence="2">CCMP1756</strain>
    </source>
</reference>
<evidence type="ECO:0000259" key="1">
    <source>
        <dbReference type="Pfam" id="PF12937"/>
    </source>
</evidence>
<evidence type="ECO:0000313" key="4">
    <source>
        <dbReference type="Proteomes" id="UP000789595"/>
    </source>
</evidence>
<protein>
    <recommendedName>
        <fullName evidence="1">F-box domain-containing protein</fullName>
    </recommendedName>
</protein>
<proteinExistence type="predicted"/>
<dbReference type="Proteomes" id="UP000789595">
    <property type="component" value="Unassembled WGS sequence"/>
</dbReference>
<dbReference type="InterPro" id="IPR036047">
    <property type="entry name" value="F-box-like_dom_sf"/>
</dbReference>
<reference evidence="3" key="2">
    <citation type="submission" date="2021-11" db="EMBL/GenBank/DDBJ databases">
        <authorList>
            <consortium name="Genoscope - CEA"/>
            <person name="William W."/>
        </authorList>
    </citation>
    <scope>NUCLEOTIDE SEQUENCE</scope>
</reference>
<dbReference type="EMBL" id="CAKKNE010000003">
    <property type="protein sequence ID" value="CAH0371693.1"/>
    <property type="molecule type" value="Genomic_DNA"/>
</dbReference>
<dbReference type="AlphaFoldDB" id="A0A7S4ECB3"/>
<feature type="domain" description="F-box" evidence="1">
    <location>
        <begin position="74"/>
        <end position="106"/>
    </location>
</feature>
<dbReference type="EMBL" id="HBIW01021937">
    <property type="protein sequence ID" value="CAE0703486.1"/>
    <property type="molecule type" value="Transcribed_RNA"/>
</dbReference>
<sequence length="346" mass="38033">MAQSDATAIAPLVALLRDAALALRDASPATRAGARLALQADALRAFQSFAAAAGHDANAHAAADAEPVLRDGIAGLPPEVFQTIISFVGFRALFNCAVTCRAFRDAHANLPQLLLQGLALDYYPLLRTVAPSAPIAAQPPRDLIRVFRCAHQQNLDYLSDWPPQPQCTLAEYQLMLSLTHNGGELHAGTGVLDADGDNTGRYIFSVPGGAVTDRSQLNDVRAKVMASRQVGNRLHFALLYEGGVMTDNYDDDDRPVIEFDWLPIARDPRNKALAWKMHYSSAFEYADPELRIIWNVDWTGETDLSEETEVDVRFVFYDSQNGEDFPRDMSLADTCMCIESFVAWSD</sequence>
<organism evidence="2">
    <name type="scientific">Pelagomonas calceolata</name>
    <dbReference type="NCBI Taxonomy" id="35677"/>
    <lineage>
        <taxon>Eukaryota</taxon>
        <taxon>Sar</taxon>
        <taxon>Stramenopiles</taxon>
        <taxon>Ochrophyta</taxon>
        <taxon>Pelagophyceae</taxon>
        <taxon>Pelagomonadales</taxon>
        <taxon>Pelagomonadaceae</taxon>
        <taxon>Pelagomonas</taxon>
    </lineage>
</organism>
<dbReference type="Pfam" id="PF12937">
    <property type="entry name" value="F-box-like"/>
    <property type="match status" value="1"/>
</dbReference>
<dbReference type="InterPro" id="IPR001810">
    <property type="entry name" value="F-box_dom"/>
</dbReference>
<name>A0A7S4ECB3_9STRA</name>
<dbReference type="CDD" id="cd09917">
    <property type="entry name" value="F-box_SF"/>
    <property type="match status" value="1"/>
</dbReference>
<dbReference type="Gene3D" id="1.20.1280.50">
    <property type="match status" value="1"/>
</dbReference>